<organism evidence="3 4">
    <name type="scientific">Litorimonas cladophorae</name>
    <dbReference type="NCBI Taxonomy" id="1220491"/>
    <lineage>
        <taxon>Bacteria</taxon>
        <taxon>Pseudomonadati</taxon>
        <taxon>Pseudomonadota</taxon>
        <taxon>Alphaproteobacteria</taxon>
        <taxon>Maricaulales</taxon>
        <taxon>Robiginitomaculaceae</taxon>
    </lineage>
</organism>
<accession>A0A918NEE4</accession>
<feature type="transmembrane region" description="Helical" evidence="2">
    <location>
        <begin position="75"/>
        <end position="96"/>
    </location>
</feature>
<evidence type="ECO:0000313" key="4">
    <source>
        <dbReference type="Proteomes" id="UP000600865"/>
    </source>
</evidence>
<dbReference type="InterPro" id="IPR032820">
    <property type="entry name" value="ATPase_put"/>
</dbReference>
<reference evidence="3 4" key="1">
    <citation type="journal article" date="2014" name="Int. J. Syst. Evol. Microbiol.">
        <title>Complete genome sequence of Corynebacterium casei LMG S-19264T (=DSM 44701T), isolated from a smear-ripened cheese.</title>
        <authorList>
            <consortium name="US DOE Joint Genome Institute (JGI-PGF)"/>
            <person name="Walter F."/>
            <person name="Albersmeier A."/>
            <person name="Kalinowski J."/>
            <person name="Ruckert C."/>
        </authorList>
    </citation>
    <scope>NUCLEOTIDE SEQUENCE [LARGE SCALE GENOMIC DNA]</scope>
    <source>
        <strain evidence="3 4">KCTC 23968</strain>
    </source>
</reference>
<feature type="region of interest" description="Disordered" evidence="1">
    <location>
        <begin position="1"/>
        <end position="23"/>
    </location>
</feature>
<keyword evidence="2" id="KW-0812">Transmembrane</keyword>
<dbReference type="Pfam" id="PF09527">
    <property type="entry name" value="ATPase_gene1"/>
    <property type="match status" value="1"/>
</dbReference>
<dbReference type="Proteomes" id="UP000600865">
    <property type="component" value="Unassembled WGS sequence"/>
</dbReference>
<gene>
    <name evidence="3" type="primary">atpI</name>
    <name evidence="3" type="ORF">GCM10011309_13150</name>
</gene>
<evidence type="ECO:0000256" key="1">
    <source>
        <dbReference type="SAM" id="MobiDB-lite"/>
    </source>
</evidence>
<keyword evidence="4" id="KW-1185">Reference proteome</keyword>
<evidence type="ECO:0000256" key="2">
    <source>
        <dbReference type="SAM" id="Phobius"/>
    </source>
</evidence>
<keyword evidence="2" id="KW-1133">Transmembrane helix</keyword>
<feature type="compositionally biased region" description="Basic and acidic residues" evidence="1">
    <location>
        <begin position="1"/>
        <end position="10"/>
    </location>
</feature>
<dbReference type="AlphaFoldDB" id="A0A918NEE4"/>
<name>A0A918NEE4_9PROT</name>
<sequence length="120" mass="12429">MIDSEGRDTPSTDTPDLDTLSKKLDALKAKHAPEVEPTQTSGSNIGEGLKYASEFSAAVLVGTALGWGADKLIGVSPFGLLIGLFLGFCAGVMNVVRAAREGMDGSGEDLPPEFDEGDDA</sequence>
<dbReference type="RefSeq" id="WP_189583012.1">
    <property type="nucleotide sequence ID" value="NZ_BMYV01000001.1"/>
</dbReference>
<keyword evidence="2" id="KW-0472">Membrane</keyword>
<proteinExistence type="predicted"/>
<protein>
    <submittedName>
        <fullName evidence="3">ATP synthase subunit I</fullName>
    </submittedName>
</protein>
<dbReference type="EMBL" id="BMYV01000001">
    <property type="protein sequence ID" value="GGX64374.1"/>
    <property type="molecule type" value="Genomic_DNA"/>
</dbReference>
<comment type="caution">
    <text evidence="3">The sequence shown here is derived from an EMBL/GenBank/DDBJ whole genome shotgun (WGS) entry which is preliminary data.</text>
</comment>
<evidence type="ECO:0000313" key="3">
    <source>
        <dbReference type="EMBL" id="GGX64374.1"/>
    </source>
</evidence>